<accession>A0A284QW74</accession>
<sequence>MSDSHDQPITTSFEPVEQSDQDLSPAVLAALRGCSPTRPTPPLRLFTTFENGVADVSHKHYAIGDYPDMLTNKYQLVCPRDECRSIILREGVARLEEREAVQMQPSHLELHPLMLPIPEAPEKSSWWLVGPTPMEFDNIGFSKTVDSVPLSPNGKKIKLLSCAECDLGPIGWCEEGGKEFWLACSRVGYRYIE</sequence>
<evidence type="ECO:0000313" key="5">
    <source>
        <dbReference type="EMBL" id="SJL00703.1"/>
    </source>
</evidence>
<dbReference type="GO" id="GO:0005085">
    <property type="term" value="F:guanyl-nucleotide exchange factor activity"/>
    <property type="evidence" value="ECO:0007669"/>
    <property type="project" value="UniProtKB-KW"/>
</dbReference>
<evidence type="ECO:0000256" key="1">
    <source>
        <dbReference type="ARBA" id="ARBA00022448"/>
    </source>
</evidence>
<keyword evidence="3" id="KW-0653">Protein transport</keyword>
<dbReference type="AlphaFoldDB" id="A0A284QW74"/>
<name>A0A284QW74_ARMOS</name>
<dbReference type="InterPro" id="IPR007515">
    <property type="entry name" value="Mss4"/>
</dbReference>
<keyword evidence="6" id="KW-1185">Reference proteome</keyword>
<proteinExistence type="predicted"/>
<keyword evidence="1" id="KW-0813">Transport</keyword>
<dbReference type="PANTHER" id="PTHR13276">
    <property type="entry name" value="GUANINE NUCLEOTIDE EXCHANGE FACTOR MSS4"/>
    <property type="match status" value="1"/>
</dbReference>
<dbReference type="STRING" id="47428.A0A284QW74"/>
<evidence type="ECO:0000256" key="4">
    <source>
        <dbReference type="SAM" id="MobiDB-lite"/>
    </source>
</evidence>
<protein>
    <recommendedName>
        <fullName evidence="7">Mss4-like protein</fullName>
    </recommendedName>
</protein>
<dbReference type="Proteomes" id="UP000219338">
    <property type="component" value="Unassembled WGS sequence"/>
</dbReference>
<dbReference type="InterPro" id="IPR011057">
    <property type="entry name" value="Mss4-like_sf"/>
</dbReference>
<dbReference type="Gene3D" id="2.170.150.10">
    <property type="entry name" value="Metal Binding Protein, Guanine Nucleotide Exchange Factor, Chain A"/>
    <property type="match status" value="1"/>
</dbReference>
<dbReference type="GO" id="GO:0016020">
    <property type="term" value="C:membrane"/>
    <property type="evidence" value="ECO:0007669"/>
    <property type="project" value="TreeGrafter"/>
</dbReference>
<keyword evidence="2" id="KW-0344">Guanine-nucleotide releasing factor</keyword>
<dbReference type="GO" id="GO:0015031">
    <property type="term" value="P:protein transport"/>
    <property type="evidence" value="ECO:0007669"/>
    <property type="project" value="UniProtKB-KW"/>
</dbReference>
<dbReference type="GO" id="GO:0008270">
    <property type="term" value="F:zinc ion binding"/>
    <property type="evidence" value="ECO:0007669"/>
    <property type="project" value="TreeGrafter"/>
</dbReference>
<reference evidence="6" key="1">
    <citation type="journal article" date="2017" name="Nat. Ecol. Evol.">
        <title>Genome expansion and lineage-specific genetic innovations in the forest pathogenic fungi Armillaria.</title>
        <authorList>
            <person name="Sipos G."/>
            <person name="Prasanna A.N."/>
            <person name="Walter M.C."/>
            <person name="O'Connor E."/>
            <person name="Balint B."/>
            <person name="Krizsan K."/>
            <person name="Kiss B."/>
            <person name="Hess J."/>
            <person name="Varga T."/>
            <person name="Slot J."/>
            <person name="Riley R."/>
            <person name="Boka B."/>
            <person name="Rigling D."/>
            <person name="Barry K."/>
            <person name="Lee J."/>
            <person name="Mihaltcheva S."/>
            <person name="LaButti K."/>
            <person name="Lipzen A."/>
            <person name="Waldron R."/>
            <person name="Moloney N.M."/>
            <person name="Sperisen C."/>
            <person name="Kredics L."/>
            <person name="Vagvoelgyi C."/>
            <person name="Patrignani A."/>
            <person name="Fitzpatrick D."/>
            <person name="Nagy I."/>
            <person name="Doyle S."/>
            <person name="Anderson J.B."/>
            <person name="Grigoriev I.V."/>
            <person name="Gueldener U."/>
            <person name="Muensterkoetter M."/>
            <person name="Nagy L.G."/>
        </authorList>
    </citation>
    <scope>NUCLEOTIDE SEQUENCE [LARGE SCALE GENOMIC DNA]</scope>
    <source>
        <strain evidence="6">C18/9</strain>
    </source>
</reference>
<dbReference type="SUPFAM" id="SSF51316">
    <property type="entry name" value="Mss4-like"/>
    <property type="match status" value="1"/>
</dbReference>
<evidence type="ECO:0000313" key="6">
    <source>
        <dbReference type="Proteomes" id="UP000219338"/>
    </source>
</evidence>
<feature type="region of interest" description="Disordered" evidence="4">
    <location>
        <begin position="1"/>
        <end position="21"/>
    </location>
</feature>
<dbReference type="InterPro" id="IPR011323">
    <property type="entry name" value="Mss4/transl-control_tumour"/>
</dbReference>
<dbReference type="OrthoDB" id="30840at2759"/>
<gene>
    <name evidence="5" type="ORF">ARMOST_04016</name>
</gene>
<dbReference type="GO" id="GO:0007264">
    <property type="term" value="P:small GTPase-mediated signal transduction"/>
    <property type="evidence" value="ECO:0007669"/>
    <property type="project" value="InterPro"/>
</dbReference>
<dbReference type="OMA" id="RDECRSI"/>
<dbReference type="Pfam" id="PF04421">
    <property type="entry name" value="Mss4"/>
    <property type="match status" value="1"/>
</dbReference>
<dbReference type="PANTHER" id="PTHR13276:SF0">
    <property type="entry name" value="GUANINE NUCLEOTIDE EXCHANGE FACTOR MSS4"/>
    <property type="match status" value="1"/>
</dbReference>
<evidence type="ECO:0000256" key="2">
    <source>
        <dbReference type="ARBA" id="ARBA00022658"/>
    </source>
</evidence>
<dbReference type="PROSITE" id="PS51796">
    <property type="entry name" value="MSS4"/>
    <property type="match status" value="1"/>
</dbReference>
<dbReference type="GO" id="GO:0005829">
    <property type="term" value="C:cytosol"/>
    <property type="evidence" value="ECO:0007669"/>
    <property type="project" value="TreeGrafter"/>
</dbReference>
<dbReference type="GO" id="GO:0006892">
    <property type="term" value="P:post-Golgi vesicle-mediated transport"/>
    <property type="evidence" value="ECO:0007669"/>
    <property type="project" value="TreeGrafter"/>
</dbReference>
<evidence type="ECO:0008006" key="7">
    <source>
        <dbReference type="Google" id="ProtNLM"/>
    </source>
</evidence>
<dbReference type="EMBL" id="FUEG01000002">
    <property type="protein sequence ID" value="SJL00703.1"/>
    <property type="molecule type" value="Genomic_DNA"/>
</dbReference>
<evidence type="ECO:0000256" key="3">
    <source>
        <dbReference type="ARBA" id="ARBA00022927"/>
    </source>
</evidence>
<organism evidence="5 6">
    <name type="scientific">Armillaria ostoyae</name>
    <name type="common">Armillaria root rot fungus</name>
    <dbReference type="NCBI Taxonomy" id="47428"/>
    <lineage>
        <taxon>Eukaryota</taxon>
        <taxon>Fungi</taxon>
        <taxon>Dikarya</taxon>
        <taxon>Basidiomycota</taxon>
        <taxon>Agaricomycotina</taxon>
        <taxon>Agaricomycetes</taxon>
        <taxon>Agaricomycetidae</taxon>
        <taxon>Agaricales</taxon>
        <taxon>Marasmiineae</taxon>
        <taxon>Physalacriaceae</taxon>
        <taxon>Armillaria</taxon>
    </lineage>
</organism>